<name>A0A538SLA8_UNCEI</name>
<protein>
    <submittedName>
        <fullName evidence="1">T9SS type A sorting domain-containing protein</fullName>
    </submittedName>
</protein>
<dbReference type="NCBIfam" id="TIGR04183">
    <property type="entry name" value="Por_Secre_tail"/>
    <property type="match status" value="1"/>
</dbReference>
<evidence type="ECO:0000313" key="2">
    <source>
        <dbReference type="Proteomes" id="UP000320184"/>
    </source>
</evidence>
<evidence type="ECO:0000313" key="1">
    <source>
        <dbReference type="EMBL" id="TMQ52157.1"/>
    </source>
</evidence>
<dbReference type="InterPro" id="IPR026444">
    <property type="entry name" value="Secre_tail"/>
</dbReference>
<gene>
    <name evidence="1" type="ORF">E6K73_03730</name>
</gene>
<accession>A0A538SLA8</accession>
<proteinExistence type="predicted"/>
<dbReference type="EMBL" id="VBOT01000042">
    <property type="protein sequence ID" value="TMQ52157.1"/>
    <property type="molecule type" value="Genomic_DNA"/>
</dbReference>
<organism evidence="1 2">
    <name type="scientific">Eiseniibacteriota bacterium</name>
    <dbReference type="NCBI Taxonomy" id="2212470"/>
    <lineage>
        <taxon>Bacteria</taxon>
        <taxon>Candidatus Eiseniibacteriota</taxon>
    </lineage>
</organism>
<dbReference type="Proteomes" id="UP000320184">
    <property type="component" value="Unassembled WGS sequence"/>
</dbReference>
<comment type="caution">
    <text evidence="1">The sequence shown here is derived from an EMBL/GenBank/DDBJ whole genome shotgun (WGS) entry which is preliminary data.</text>
</comment>
<sequence>MLADPSDSWFGRDHPVAVSDGRGGLLVADDGYEDHGRIVLNLLDGDGGSADWPPDGVVVSGVYGGVEEARHDPAPTEPLGQGPGDMWPSVALDGSGGVLVAWSYFTRSAYDVHVLRLDATGTRAPGWPSGGAEFGVFGEGAVLCRDDAGGAFVVWRFRGMPAGIYAHHVMADGSLDSRWPRSGLALSEGPWPYEAPGIVPDGTGGFLATWEDGRNGEFNQVYAQRVQPDGTVAPGWPTDGLPISAHPSSPGIERWFKSYAMIRYSSIVSDQGGGAIVAWTDHRDGTGNGNGDIYAVRVLGDGTIAAGWQANGTPVCLAKGDQRLPTLAPDGRGGGFIVWEDGRGDDLDIYAQHLTGSGERAKGWPADGLPVCIASGDQESPVATAAGSDRAIVAWVDHRGDSPNIFATLAGPDAVVPTRLPTLVSAAATPALVHLVWFVGEHAASASVYRRAEDQERILLATASPDAGGRVVYEDHAVAVGRRYGYQIGVGGGDAELFSDETWLEIPTQAPLALDGVLPNPASGLELRVSFTLPDDGPATLELLDATGRKLSSVQIGALGAGRHLVSLDRAAGRAPGLYWVRLTHSGSQLSRRACLVR</sequence>
<dbReference type="AlphaFoldDB" id="A0A538SLA8"/>
<reference evidence="1 2" key="1">
    <citation type="journal article" date="2019" name="Nat. Microbiol.">
        <title>Mediterranean grassland soil C-N compound turnover is dependent on rainfall and depth, and is mediated by genomically divergent microorganisms.</title>
        <authorList>
            <person name="Diamond S."/>
            <person name="Andeer P.F."/>
            <person name="Li Z."/>
            <person name="Crits-Christoph A."/>
            <person name="Burstein D."/>
            <person name="Anantharaman K."/>
            <person name="Lane K.R."/>
            <person name="Thomas B.C."/>
            <person name="Pan C."/>
            <person name="Northen T.R."/>
            <person name="Banfield J.F."/>
        </authorList>
    </citation>
    <scope>NUCLEOTIDE SEQUENCE [LARGE SCALE GENOMIC DNA]</scope>
    <source>
        <strain evidence="1">WS_3</strain>
    </source>
</reference>